<dbReference type="PANTHER" id="PTHR46122">
    <property type="entry name" value="GALACTOSE OXIDASE/KELCH REPEAT PROTEIN-RELATED"/>
    <property type="match status" value="1"/>
</dbReference>
<sequence length="355" mass="40623">HDEEQELIPGLTDDLALLCLARLPRSTYWQYFTVSRKFYDKLKRGEIYKARQQLGIVEQWMYILSDGHQRVWRAFNPRERTWRQLQSIPSDYAFEVSDKETLTAGTQLLVRGMEIKGYVVWIYDLVQDKWIKGPDMIQSRSLYASASCGNYGFVAGGTSMVGTDNLKSAERYNSVAGTWEPLPDLNRCRRLCSGFYMDGKFYVIGGKDGQDQLTCGEEYDPATGTWRLIPNMYFGTSEQSQTAPPLVAVVDNQLYALDTALNELKVYNKMRNDWRTLGEVPVRADFNSGWGIAFKAMEGELYVIGGQDAPDRIEIWAWRPARGGGAQTSQEEQEERPVWRYVTMLGTFIYNCAVM</sequence>
<dbReference type="SMART" id="SM00612">
    <property type="entry name" value="Kelch"/>
    <property type="match status" value="3"/>
</dbReference>
<keyword evidence="4" id="KW-1185">Reference proteome</keyword>
<dbReference type="InterPro" id="IPR015915">
    <property type="entry name" value="Kelch-typ_b-propeller"/>
</dbReference>
<dbReference type="OrthoDB" id="191037at2759"/>
<accession>D8STL3</accession>
<dbReference type="Gramene" id="EFJ08203">
    <property type="protein sequence ID" value="EFJ08203"/>
    <property type="gene ID" value="SELMODRAFT_3091"/>
</dbReference>
<gene>
    <name evidence="3" type="ORF">SELMODRAFT_14013</name>
    <name evidence="2" type="ORF">SELMODRAFT_3091</name>
</gene>
<evidence type="ECO:0000313" key="2">
    <source>
        <dbReference type="EMBL" id="EFJ08203.1"/>
    </source>
</evidence>
<dbReference type="Proteomes" id="UP000001514">
    <property type="component" value="Unassembled WGS sequence"/>
</dbReference>
<dbReference type="EMBL" id="GL377676">
    <property type="protein sequence ID" value="EFJ08203.1"/>
    <property type="molecule type" value="Genomic_DNA"/>
</dbReference>
<feature type="non-terminal residue" evidence="3">
    <location>
        <position position="1"/>
    </location>
</feature>
<dbReference type="AlphaFoldDB" id="D8STL3"/>
<evidence type="ECO:0008006" key="5">
    <source>
        <dbReference type="Google" id="ProtNLM"/>
    </source>
</evidence>
<dbReference type="eggNOG" id="KOG1072">
    <property type="taxonomic scope" value="Eukaryota"/>
</dbReference>
<name>D8STL3_SELML</name>
<dbReference type="InParanoid" id="D8STL3"/>
<dbReference type="KEGG" id="smo:SELMODRAFT_3091"/>
<evidence type="ECO:0000313" key="3">
    <source>
        <dbReference type="EMBL" id="EFJ12222.1"/>
    </source>
</evidence>
<dbReference type="Gramene" id="EFJ12222">
    <property type="protein sequence ID" value="EFJ12222"/>
    <property type="gene ID" value="SELMODRAFT_14013"/>
</dbReference>
<protein>
    <recommendedName>
        <fullName evidence="5">F-box domain-containing protein</fullName>
    </recommendedName>
</protein>
<organism evidence="4">
    <name type="scientific">Selaginella moellendorffii</name>
    <name type="common">Spikemoss</name>
    <dbReference type="NCBI Taxonomy" id="88036"/>
    <lineage>
        <taxon>Eukaryota</taxon>
        <taxon>Viridiplantae</taxon>
        <taxon>Streptophyta</taxon>
        <taxon>Embryophyta</taxon>
        <taxon>Tracheophyta</taxon>
        <taxon>Lycopodiopsida</taxon>
        <taxon>Selaginellales</taxon>
        <taxon>Selaginellaceae</taxon>
        <taxon>Selaginella</taxon>
    </lineage>
</organism>
<dbReference type="PANTHER" id="PTHR46122:SF1">
    <property type="entry name" value="F-BOX DOMAIN-CONTAINING PROTEIN"/>
    <property type="match status" value="1"/>
</dbReference>
<reference evidence="3 4" key="1">
    <citation type="journal article" date="2011" name="Science">
        <title>The Selaginella genome identifies genetic changes associated with the evolution of vascular plants.</title>
        <authorList>
            <person name="Banks J.A."/>
            <person name="Nishiyama T."/>
            <person name="Hasebe M."/>
            <person name="Bowman J.L."/>
            <person name="Gribskov M."/>
            <person name="dePamphilis C."/>
            <person name="Albert V.A."/>
            <person name="Aono N."/>
            <person name="Aoyama T."/>
            <person name="Ambrose B.A."/>
            <person name="Ashton N.W."/>
            <person name="Axtell M.J."/>
            <person name="Barker E."/>
            <person name="Barker M.S."/>
            <person name="Bennetzen J.L."/>
            <person name="Bonawitz N.D."/>
            <person name="Chapple C."/>
            <person name="Cheng C."/>
            <person name="Correa L.G."/>
            <person name="Dacre M."/>
            <person name="DeBarry J."/>
            <person name="Dreyer I."/>
            <person name="Elias M."/>
            <person name="Engstrom E.M."/>
            <person name="Estelle M."/>
            <person name="Feng L."/>
            <person name="Finet C."/>
            <person name="Floyd S.K."/>
            <person name="Frommer W.B."/>
            <person name="Fujita T."/>
            <person name="Gramzow L."/>
            <person name="Gutensohn M."/>
            <person name="Harholt J."/>
            <person name="Hattori M."/>
            <person name="Heyl A."/>
            <person name="Hirai T."/>
            <person name="Hiwatashi Y."/>
            <person name="Ishikawa M."/>
            <person name="Iwata M."/>
            <person name="Karol K.G."/>
            <person name="Koehler B."/>
            <person name="Kolukisaoglu U."/>
            <person name="Kubo M."/>
            <person name="Kurata T."/>
            <person name="Lalonde S."/>
            <person name="Li K."/>
            <person name="Li Y."/>
            <person name="Litt A."/>
            <person name="Lyons E."/>
            <person name="Manning G."/>
            <person name="Maruyama T."/>
            <person name="Michael T.P."/>
            <person name="Mikami K."/>
            <person name="Miyazaki S."/>
            <person name="Morinaga S."/>
            <person name="Murata T."/>
            <person name="Mueller-Roeber B."/>
            <person name="Nelson D.R."/>
            <person name="Obara M."/>
            <person name="Oguri Y."/>
            <person name="Olmstead R.G."/>
            <person name="Onodera N."/>
            <person name="Petersen B.L."/>
            <person name="Pils B."/>
            <person name="Prigge M."/>
            <person name="Rensing S.A."/>
            <person name="Riano-Pachon D.M."/>
            <person name="Roberts A.W."/>
            <person name="Sato Y."/>
            <person name="Scheller H.V."/>
            <person name="Schulz B."/>
            <person name="Schulz C."/>
            <person name="Shakirov E.V."/>
            <person name="Shibagaki N."/>
            <person name="Shinohara N."/>
            <person name="Shippen D.E."/>
            <person name="Soerensen I."/>
            <person name="Sotooka R."/>
            <person name="Sugimoto N."/>
            <person name="Sugita M."/>
            <person name="Sumikawa N."/>
            <person name="Tanurdzic M."/>
            <person name="Theissen G."/>
            <person name="Ulvskov P."/>
            <person name="Wakazuki S."/>
            <person name="Weng J.K."/>
            <person name="Willats W.W."/>
            <person name="Wipf D."/>
            <person name="Wolf P.G."/>
            <person name="Yang L."/>
            <person name="Zimmer A.D."/>
            <person name="Zhu Q."/>
            <person name="Mitros T."/>
            <person name="Hellsten U."/>
            <person name="Loque D."/>
            <person name="Otillar R."/>
            <person name="Salamov A."/>
            <person name="Schmutz J."/>
            <person name="Shapiro H."/>
            <person name="Lindquist E."/>
            <person name="Lucas S."/>
            <person name="Rokhsar D."/>
            <person name="Grigoriev I.V."/>
        </authorList>
    </citation>
    <scope>NUCLEOTIDE SEQUENCE [LARGE SCALE GENOMIC DNA]</scope>
</reference>
<feature type="non-terminal residue" evidence="3">
    <location>
        <position position="355"/>
    </location>
</feature>
<dbReference type="SUPFAM" id="SSF117281">
    <property type="entry name" value="Kelch motif"/>
    <property type="match status" value="1"/>
</dbReference>
<evidence type="ECO:0000256" key="1">
    <source>
        <dbReference type="ARBA" id="ARBA00022737"/>
    </source>
</evidence>
<dbReference type="Pfam" id="PF01344">
    <property type="entry name" value="Kelch_1"/>
    <property type="match status" value="2"/>
</dbReference>
<dbReference type="InterPro" id="IPR006652">
    <property type="entry name" value="Kelch_1"/>
</dbReference>
<proteinExistence type="predicted"/>
<dbReference type="GO" id="GO:0005634">
    <property type="term" value="C:nucleus"/>
    <property type="evidence" value="ECO:0007669"/>
    <property type="project" value="UniProtKB-ARBA"/>
</dbReference>
<dbReference type="KEGG" id="smo:SELMODRAFT_14013"/>
<dbReference type="HOGENOM" id="CLU_028510_0_0_1"/>
<dbReference type="CDD" id="cd22152">
    <property type="entry name" value="F-box_AtAFR-like"/>
    <property type="match status" value="1"/>
</dbReference>
<dbReference type="InterPro" id="IPR052439">
    <property type="entry name" value="F-box/Kelch-repeat"/>
</dbReference>
<dbReference type="Gene3D" id="2.120.10.80">
    <property type="entry name" value="Kelch-type beta propeller"/>
    <property type="match status" value="1"/>
</dbReference>
<dbReference type="EMBL" id="GL377640">
    <property type="protein sequence ID" value="EFJ12222.1"/>
    <property type="molecule type" value="Genomic_DNA"/>
</dbReference>
<dbReference type="OMA" id="WVCRFDY"/>
<keyword evidence="1" id="KW-0677">Repeat</keyword>
<evidence type="ECO:0000313" key="4">
    <source>
        <dbReference type="Proteomes" id="UP000001514"/>
    </source>
</evidence>